<sequence length="207" mass="23176">MGFSSAPPFFRVLVAGPLYAFLALCSLPLCSSFFSGTSVPYVWQFFNHFLHLTLSPPPPPYPIYSNLPPLPPTDSPSPCHLHRHVSSPFFHQISRSSCSLHGFQDPSRRSNTVPKGYPLISSHLQHLYLLKNTYSEPSSPPQPYGNLLLRNHFYPSFQVFLSHISRSSLPCEWLSGLLSDSDLCIRNLSGYLSFWGAAIYGSCVGRR</sequence>
<evidence type="ECO:0000313" key="2">
    <source>
        <dbReference type="Proteomes" id="UP000800041"/>
    </source>
</evidence>
<dbReference type="AlphaFoldDB" id="A0A6G1H7X1"/>
<reference evidence="1" key="1">
    <citation type="journal article" date="2020" name="Stud. Mycol.">
        <title>101 Dothideomycetes genomes: a test case for predicting lifestyles and emergence of pathogens.</title>
        <authorList>
            <person name="Haridas S."/>
            <person name="Albert R."/>
            <person name="Binder M."/>
            <person name="Bloem J."/>
            <person name="Labutti K."/>
            <person name="Salamov A."/>
            <person name="Andreopoulos B."/>
            <person name="Baker S."/>
            <person name="Barry K."/>
            <person name="Bills G."/>
            <person name="Bluhm B."/>
            <person name="Cannon C."/>
            <person name="Castanera R."/>
            <person name="Culley D."/>
            <person name="Daum C."/>
            <person name="Ezra D."/>
            <person name="Gonzalez J."/>
            <person name="Henrissat B."/>
            <person name="Kuo A."/>
            <person name="Liang C."/>
            <person name="Lipzen A."/>
            <person name="Lutzoni F."/>
            <person name="Magnuson J."/>
            <person name="Mondo S."/>
            <person name="Nolan M."/>
            <person name="Ohm R."/>
            <person name="Pangilinan J."/>
            <person name="Park H.-J."/>
            <person name="Ramirez L."/>
            <person name="Alfaro M."/>
            <person name="Sun H."/>
            <person name="Tritt A."/>
            <person name="Yoshinaga Y."/>
            <person name="Zwiers L.-H."/>
            <person name="Turgeon B."/>
            <person name="Goodwin S."/>
            <person name="Spatafora J."/>
            <person name="Crous P."/>
            <person name="Grigoriev I."/>
        </authorList>
    </citation>
    <scope>NUCLEOTIDE SEQUENCE</scope>
    <source>
        <strain evidence="1">CBS 113979</strain>
    </source>
</reference>
<dbReference type="EMBL" id="ML977145">
    <property type="protein sequence ID" value="KAF1989301.1"/>
    <property type="molecule type" value="Genomic_DNA"/>
</dbReference>
<accession>A0A6G1H7X1</accession>
<name>A0A6G1H7X1_9PEZI</name>
<protein>
    <submittedName>
        <fullName evidence="1">Uncharacterized protein</fullName>
    </submittedName>
</protein>
<keyword evidence="2" id="KW-1185">Reference proteome</keyword>
<dbReference type="Proteomes" id="UP000800041">
    <property type="component" value="Unassembled WGS sequence"/>
</dbReference>
<proteinExistence type="predicted"/>
<gene>
    <name evidence="1" type="ORF">K402DRAFT_269516</name>
</gene>
<organism evidence="1 2">
    <name type="scientific">Aulographum hederae CBS 113979</name>
    <dbReference type="NCBI Taxonomy" id="1176131"/>
    <lineage>
        <taxon>Eukaryota</taxon>
        <taxon>Fungi</taxon>
        <taxon>Dikarya</taxon>
        <taxon>Ascomycota</taxon>
        <taxon>Pezizomycotina</taxon>
        <taxon>Dothideomycetes</taxon>
        <taxon>Pleosporomycetidae</taxon>
        <taxon>Aulographales</taxon>
        <taxon>Aulographaceae</taxon>
    </lineage>
</organism>
<evidence type="ECO:0000313" key="1">
    <source>
        <dbReference type="EMBL" id="KAF1989301.1"/>
    </source>
</evidence>